<organism evidence="3 4">
    <name type="scientific">Leptospira fluminis</name>
    <dbReference type="NCBI Taxonomy" id="2484979"/>
    <lineage>
        <taxon>Bacteria</taxon>
        <taxon>Pseudomonadati</taxon>
        <taxon>Spirochaetota</taxon>
        <taxon>Spirochaetia</taxon>
        <taxon>Leptospirales</taxon>
        <taxon>Leptospiraceae</taxon>
        <taxon>Leptospira</taxon>
    </lineage>
</organism>
<dbReference type="RefSeq" id="WP_135812313.1">
    <property type="nucleotide sequence ID" value="NZ_RQEV01000003.1"/>
</dbReference>
<dbReference type="Pfam" id="PF08327">
    <property type="entry name" value="AHSA1"/>
    <property type="match status" value="1"/>
</dbReference>
<reference evidence="3" key="1">
    <citation type="journal article" date="2019" name="PLoS Negl. Trop. Dis.">
        <title>Revisiting the worldwide diversity of Leptospira species in the environment.</title>
        <authorList>
            <person name="Vincent A.T."/>
            <person name="Schiettekatte O."/>
            <person name="Bourhy P."/>
            <person name="Veyrier F.J."/>
            <person name="Picardeau M."/>
        </authorList>
    </citation>
    <scope>NUCLEOTIDE SEQUENCE [LARGE SCALE GENOMIC DNA]</scope>
    <source>
        <strain evidence="3">SCS5</strain>
    </source>
</reference>
<evidence type="ECO:0000313" key="3">
    <source>
        <dbReference type="EMBL" id="TGK21020.1"/>
    </source>
</evidence>
<keyword evidence="4" id="KW-1185">Reference proteome</keyword>
<accession>A0A4R9GTR8</accession>
<dbReference type="Proteomes" id="UP000297855">
    <property type="component" value="Unassembled WGS sequence"/>
</dbReference>
<sequence>MSATPFVIERVYSASPDHVWKAITDKNRMKEWYFDLSEFKPEVGFEFSFEAGPEDKKYVHLCKISEAIPGKKLTYSWKYQGYPGDSKVIFELFSEGNAGTKIRLTHEGIETFPNDDPAFARENFQAGWTELIGTQLKNFLEKKEI</sequence>
<evidence type="ECO:0000256" key="1">
    <source>
        <dbReference type="ARBA" id="ARBA00006817"/>
    </source>
</evidence>
<dbReference type="InterPro" id="IPR013538">
    <property type="entry name" value="ASHA1/2-like_C"/>
</dbReference>
<dbReference type="AlphaFoldDB" id="A0A4R9GTR8"/>
<proteinExistence type="inferred from homology"/>
<evidence type="ECO:0000313" key="4">
    <source>
        <dbReference type="Proteomes" id="UP000297855"/>
    </source>
</evidence>
<dbReference type="EMBL" id="RQEV01000003">
    <property type="protein sequence ID" value="TGK21020.1"/>
    <property type="molecule type" value="Genomic_DNA"/>
</dbReference>
<dbReference type="Gene3D" id="3.30.530.20">
    <property type="match status" value="1"/>
</dbReference>
<feature type="domain" description="Activator of Hsp90 ATPase homologue 1/2-like C-terminal" evidence="2">
    <location>
        <begin position="14"/>
        <end position="141"/>
    </location>
</feature>
<dbReference type="SUPFAM" id="SSF55961">
    <property type="entry name" value="Bet v1-like"/>
    <property type="match status" value="1"/>
</dbReference>
<dbReference type="InterPro" id="IPR023393">
    <property type="entry name" value="START-like_dom_sf"/>
</dbReference>
<dbReference type="CDD" id="cd07814">
    <property type="entry name" value="SRPBCC_CalC_Aha1-like"/>
    <property type="match status" value="1"/>
</dbReference>
<comment type="caution">
    <text evidence="3">The sequence shown here is derived from an EMBL/GenBank/DDBJ whole genome shotgun (WGS) entry which is preliminary data.</text>
</comment>
<dbReference type="OrthoDB" id="2355173at2"/>
<comment type="similarity">
    <text evidence="1">Belongs to the AHA1 family.</text>
</comment>
<protein>
    <submittedName>
        <fullName evidence="3">SRPBCC domain-containing protein</fullName>
    </submittedName>
</protein>
<evidence type="ECO:0000259" key="2">
    <source>
        <dbReference type="Pfam" id="PF08327"/>
    </source>
</evidence>
<gene>
    <name evidence="3" type="ORF">EHO61_03960</name>
</gene>
<name>A0A4R9GTR8_9LEPT</name>